<dbReference type="EMBL" id="JAHRIN010008874">
    <property type="protein sequence ID" value="MEQ2194036.1"/>
    <property type="molecule type" value="Genomic_DNA"/>
</dbReference>
<dbReference type="Proteomes" id="UP001434883">
    <property type="component" value="Unassembled WGS sequence"/>
</dbReference>
<accession>A0ABV0QDZ4</accession>
<dbReference type="Pfam" id="PF25321">
    <property type="entry name" value="PH_RASGAP"/>
    <property type="match status" value="1"/>
</dbReference>
<organism evidence="2 3">
    <name type="scientific">Xenoophorus captivus</name>
    <dbReference type="NCBI Taxonomy" id="1517983"/>
    <lineage>
        <taxon>Eukaryota</taxon>
        <taxon>Metazoa</taxon>
        <taxon>Chordata</taxon>
        <taxon>Craniata</taxon>
        <taxon>Vertebrata</taxon>
        <taxon>Euteleostomi</taxon>
        <taxon>Actinopterygii</taxon>
        <taxon>Neopterygii</taxon>
        <taxon>Teleostei</taxon>
        <taxon>Neoteleostei</taxon>
        <taxon>Acanthomorphata</taxon>
        <taxon>Ovalentaria</taxon>
        <taxon>Atherinomorphae</taxon>
        <taxon>Cyprinodontiformes</taxon>
        <taxon>Goodeidae</taxon>
        <taxon>Xenoophorus</taxon>
    </lineage>
</organism>
<sequence>MHVESLSQFDGENIHSNSQRFWHPFSKCSSRCELVSFEASGLPLSFSHSVFTLTMNACCICSLSCTSFAQTVHSDSVFPLLPSSHRSHLMPRLKESRSHESLLSPSSAVEALDLSMEDEVIIKPVHSSILGQDYCFEVSQHSFLHTQTYRLAVLQGSNTISDI</sequence>
<evidence type="ECO:0000313" key="2">
    <source>
        <dbReference type="EMBL" id="MEQ2194036.1"/>
    </source>
</evidence>
<comment type="caution">
    <text evidence="2">The sequence shown here is derived from an EMBL/GenBank/DDBJ whole genome shotgun (WGS) entry which is preliminary data.</text>
</comment>
<proteinExistence type="predicted"/>
<keyword evidence="3" id="KW-1185">Reference proteome</keyword>
<gene>
    <name evidence="2" type="ORF">XENOCAPTIV_021519</name>
</gene>
<feature type="domain" description="Ras/Rap GTPase-activating protein SynGAP-like PH" evidence="1">
    <location>
        <begin position="84"/>
        <end position="142"/>
    </location>
</feature>
<protein>
    <recommendedName>
        <fullName evidence="1">Ras/Rap GTPase-activating protein SynGAP-like PH domain-containing protein</fullName>
    </recommendedName>
</protein>
<reference evidence="2 3" key="1">
    <citation type="submission" date="2021-06" db="EMBL/GenBank/DDBJ databases">
        <authorList>
            <person name="Palmer J.M."/>
        </authorList>
    </citation>
    <scope>NUCLEOTIDE SEQUENCE [LARGE SCALE GENOMIC DNA]</scope>
    <source>
        <strain evidence="2 3">XC_2019</strain>
        <tissue evidence="2">Muscle</tissue>
    </source>
</reference>
<evidence type="ECO:0000313" key="3">
    <source>
        <dbReference type="Proteomes" id="UP001434883"/>
    </source>
</evidence>
<name>A0ABV0QDZ4_9TELE</name>
<evidence type="ECO:0000259" key="1">
    <source>
        <dbReference type="Pfam" id="PF25321"/>
    </source>
</evidence>
<dbReference type="InterPro" id="IPR057606">
    <property type="entry name" value="SynGAP1-like_PH"/>
</dbReference>